<protein>
    <submittedName>
        <fullName evidence="1">Uncharacterized protein</fullName>
    </submittedName>
</protein>
<dbReference type="EMBL" id="BNJG01000006">
    <property type="protein sequence ID" value="GHO60756.1"/>
    <property type="molecule type" value="Genomic_DNA"/>
</dbReference>
<evidence type="ECO:0000313" key="1">
    <source>
        <dbReference type="EMBL" id="GHO60756.1"/>
    </source>
</evidence>
<organism evidence="1 2">
    <name type="scientific">Ktedonobacter robiniae</name>
    <dbReference type="NCBI Taxonomy" id="2778365"/>
    <lineage>
        <taxon>Bacteria</taxon>
        <taxon>Bacillati</taxon>
        <taxon>Chloroflexota</taxon>
        <taxon>Ktedonobacteria</taxon>
        <taxon>Ktedonobacterales</taxon>
        <taxon>Ktedonobacteraceae</taxon>
        <taxon>Ktedonobacter</taxon>
    </lineage>
</organism>
<keyword evidence="2" id="KW-1185">Reference proteome</keyword>
<accession>A0ABQ3V6A2</accession>
<proteinExistence type="predicted"/>
<gene>
    <name evidence="1" type="ORF">KSB_92310</name>
</gene>
<evidence type="ECO:0000313" key="2">
    <source>
        <dbReference type="Proteomes" id="UP000654345"/>
    </source>
</evidence>
<dbReference type="Proteomes" id="UP000654345">
    <property type="component" value="Unassembled WGS sequence"/>
</dbReference>
<reference evidence="1 2" key="1">
    <citation type="journal article" date="2021" name="Int. J. Syst. Evol. Microbiol.">
        <title>Reticulibacter mediterranei gen. nov., sp. nov., within the new family Reticulibacteraceae fam. nov., and Ktedonospora formicarum gen. nov., sp. nov., Ktedonobacter robiniae sp. nov., Dictyobacter formicarum sp. nov. and Dictyobacter arantiisoli sp. nov., belonging to the class Ktedonobacteria.</title>
        <authorList>
            <person name="Yabe S."/>
            <person name="Zheng Y."/>
            <person name="Wang C.M."/>
            <person name="Sakai Y."/>
            <person name="Abe K."/>
            <person name="Yokota A."/>
            <person name="Donadio S."/>
            <person name="Cavaletti L."/>
            <person name="Monciardini P."/>
        </authorList>
    </citation>
    <scope>NUCLEOTIDE SEQUENCE [LARGE SCALE GENOMIC DNA]</scope>
    <source>
        <strain evidence="1 2">SOSP1-30</strain>
    </source>
</reference>
<comment type="caution">
    <text evidence="1">The sequence shown here is derived from an EMBL/GenBank/DDBJ whole genome shotgun (WGS) entry which is preliminary data.</text>
</comment>
<sequence>MQVIANKVETEEDLAFVREQVKDGLLTWFGRSDYVRAMEKGDVLPFTSLEAGAHSALTAMKRAVDNCQQDWDKFYHQAVEFHRRNALAWMNTYPGEDVTTQIAPDFSLSTLLTSLSL</sequence>
<name>A0ABQ3V6A2_9CHLR</name>